<dbReference type="InterPro" id="IPR004314">
    <property type="entry name" value="Neprosin"/>
</dbReference>
<organism evidence="2 3">
    <name type="scientific">Quercus suber</name>
    <name type="common">Cork oak</name>
    <dbReference type="NCBI Taxonomy" id="58331"/>
    <lineage>
        <taxon>Eukaryota</taxon>
        <taxon>Viridiplantae</taxon>
        <taxon>Streptophyta</taxon>
        <taxon>Embryophyta</taxon>
        <taxon>Tracheophyta</taxon>
        <taxon>Spermatophyta</taxon>
        <taxon>Magnoliopsida</taxon>
        <taxon>eudicotyledons</taxon>
        <taxon>Gunneridae</taxon>
        <taxon>Pentapetalae</taxon>
        <taxon>rosids</taxon>
        <taxon>fabids</taxon>
        <taxon>Fagales</taxon>
        <taxon>Fagaceae</taxon>
        <taxon>Quercus</taxon>
    </lineage>
</organism>
<sequence length="192" mass="21298">MNSLILVVSNGYHVEHSLITAFMITVHAVAKFEGIFYGACASLNVWRLVVYDRDFSLAQIWLSAVTAYKNQNWWLQLLDEVIGYCPSSIFSYLASSAAKIDVGEEVYSSESTSHHTKTQMGSGQFVNEGFGKACYIRNIGYMDNSGKFKDVKAHSLNLFATRPFCYNVEISDIMHASPLLAEISVMLVKGAG</sequence>
<dbReference type="Pfam" id="PF03080">
    <property type="entry name" value="Neprosin"/>
    <property type="match status" value="1"/>
</dbReference>
<dbReference type="Proteomes" id="UP000237347">
    <property type="component" value="Unassembled WGS sequence"/>
</dbReference>
<evidence type="ECO:0000313" key="2">
    <source>
        <dbReference type="EMBL" id="KAK7846020.1"/>
    </source>
</evidence>
<proteinExistence type="predicted"/>
<comment type="caution">
    <text evidence="2">The sequence shown here is derived from an EMBL/GenBank/DDBJ whole genome shotgun (WGS) entry which is preliminary data.</text>
</comment>
<dbReference type="PROSITE" id="PS52045">
    <property type="entry name" value="NEPROSIN_PEP_CD"/>
    <property type="match status" value="1"/>
</dbReference>
<evidence type="ECO:0000313" key="3">
    <source>
        <dbReference type="Proteomes" id="UP000237347"/>
    </source>
</evidence>
<feature type="domain" description="Neprosin PEP catalytic" evidence="1">
    <location>
        <begin position="1"/>
        <end position="192"/>
    </location>
</feature>
<accession>A0AAW0L2U2</accession>
<reference evidence="2 3" key="1">
    <citation type="journal article" date="2018" name="Sci. Data">
        <title>The draft genome sequence of cork oak.</title>
        <authorList>
            <person name="Ramos A.M."/>
            <person name="Usie A."/>
            <person name="Barbosa P."/>
            <person name="Barros P.M."/>
            <person name="Capote T."/>
            <person name="Chaves I."/>
            <person name="Simoes F."/>
            <person name="Abreu I."/>
            <person name="Carrasquinho I."/>
            <person name="Faro C."/>
            <person name="Guimaraes J.B."/>
            <person name="Mendonca D."/>
            <person name="Nobrega F."/>
            <person name="Rodrigues L."/>
            <person name="Saibo N.J.M."/>
            <person name="Varela M.C."/>
            <person name="Egas C."/>
            <person name="Matos J."/>
            <person name="Miguel C.M."/>
            <person name="Oliveira M.M."/>
            <person name="Ricardo C.P."/>
            <person name="Goncalves S."/>
        </authorList>
    </citation>
    <scope>NUCLEOTIDE SEQUENCE [LARGE SCALE GENOMIC DNA]</scope>
    <source>
        <strain evidence="3">cv. HL8</strain>
    </source>
</reference>
<dbReference type="PANTHER" id="PTHR31589">
    <property type="entry name" value="PROTEIN, PUTATIVE (DUF239)-RELATED-RELATED"/>
    <property type="match status" value="1"/>
</dbReference>
<dbReference type="PANTHER" id="PTHR31589:SF221">
    <property type="entry name" value="LIGASE, PUTATIVE (DUF239)-RELATED"/>
    <property type="match status" value="1"/>
</dbReference>
<dbReference type="EMBL" id="PKMF04000161">
    <property type="protein sequence ID" value="KAK7846020.1"/>
    <property type="molecule type" value="Genomic_DNA"/>
</dbReference>
<dbReference type="AlphaFoldDB" id="A0AAW0L2U2"/>
<evidence type="ECO:0000259" key="1">
    <source>
        <dbReference type="PROSITE" id="PS52045"/>
    </source>
</evidence>
<dbReference type="InterPro" id="IPR053168">
    <property type="entry name" value="Glutamic_endopeptidase"/>
</dbReference>
<gene>
    <name evidence="2" type="ORF">CFP56_008474</name>
</gene>
<name>A0AAW0L2U2_QUESU</name>
<protein>
    <recommendedName>
        <fullName evidence="1">Neprosin PEP catalytic domain-containing protein</fullName>
    </recommendedName>
</protein>
<keyword evidence="3" id="KW-1185">Reference proteome</keyword>